<gene>
    <name evidence="1" type="ORF">C0V82_10260</name>
</gene>
<dbReference type="InterPro" id="IPR050445">
    <property type="entry name" value="Bact_polysacc_biosynth/exp"/>
</dbReference>
<dbReference type="Proteomes" id="UP000234752">
    <property type="component" value="Chromosome eg_1"/>
</dbReference>
<evidence type="ECO:0000313" key="2">
    <source>
        <dbReference type="Proteomes" id="UP000234752"/>
    </source>
</evidence>
<sequence>MPDSVASRLNMPSSAMGDMLHALAAQWRHLLLCTCAGLTLTVMALHLVTPRYTASLIVGPTGRSGPAAMGPRAPALSPAAGRGIAEQGSAEELVGDFSRYLALLTSVPVAERLVRDQELMHRLFEDAWDAEAGRWRPATGPGSMLVRGLRWLAGHAVWSPPDAVDLSRHLKKYLAIESVSGGPLRRLVYRHEERDFALLLLTRLHAATEAHLRAEAERRLRAEMTHVNGRLSGIANLDRSRLLSGMVTEQEEMLMMLEVGLPYAADLLEPPAAAALADWPNPVPLIPAGALAGLGLGLFVVAARHGYRRGL</sequence>
<accession>A0A2K9NBX6</accession>
<organism evidence="1 2">
    <name type="scientific">Niveispirillum cyanobacteriorum</name>
    <dbReference type="NCBI Taxonomy" id="1612173"/>
    <lineage>
        <taxon>Bacteria</taxon>
        <taxon>Pseudomonadati</taxon>
        <taxon>Pseudomonadota</taxon>
        <taxon>Alphaproteobacteria</taxon>
        <taxon>Rhodospirillales</taxon>
        <taxon>Azospirillaceae</taxon>
        <taxon>Niveispirillum</taxon>
    </lineage>
</organism>
<dbReference type="RefSeq" id="WP_102112259.1">
    <property type="nucleotide sequence ID" value="NZ_BMGN01000002.1"/>
</dbReference>
<dbReference type="GO" id="GO:0004713">
    <property type="term" value="F:protein tyrosine kinase activity"/>
    <property type="evidence" value="ECO:0007669"/>
    <property type="project" value="TreeGrafter"/>
</dbReference>
<proteinExistence type="predicted"/>
<evidence type="ECO:0000313" key="1">
    <source>
        <dbReference type="EMBL" id="AUN30577.1"/>
    </source>
</evidence>
<dbReference type="EMBL" id="CP025611">
    <property type="protein sequence ID" value="AUN30577.1"/>
    <property type="molecule type" value="Genomic_DNA"/>
</dbReference>
<dbReference type="PANTHER" id="PTHR32309:SF13">
    <property type="entry name" value="FERRIC ENTEROBACTIN TRANSPORT PROTEIN FEPE"/>
    <property type="match status" value="1"/>
</dbReference>
<dbReference type="OrthoDB" id="7350781at2"/>
<keyword evidence="2" id="KW-1185">Reference proteome</keyword>
<dbReference type="KEGG" id="ncb:C0V82_10260"/>
<dbReference type="GO" id="GO:0005886">
    <property type="term" value="C:plasma membrane"/>
    <property type="evidence" value="ECO:0007669"/>
    <property type="project" value="TreeGrafter"/>
</dbReference>
<dbReference type="PANTHER" id="PTHR32309">
    <property type="entry name" value="TYROSINE-PROTEIN KINASE"/>
    <property type="match status" value="1"/>
</dbReference>
<dbReference type="AlphaFoldDB" id="A0A2K9NBX6"/>
<reference evidence="1 2" key="1">
    <citation type="submission" date="2017-12" db="EMBL/GenBank/DDBJ databases">
        <title>Genomes of bacteria within cyanobacterial aggregates.</title>
        <authorList>
            <person name="Cai H."/>
        </authorList>
    </citation>
    <scope>NUCLEOTIDE SEQUENCE [LARGE SCALE GENOMIC DNA]</scope>
    <source>
        <strain evidence="1 2">TH16</strain>
    </source>
</reference>
<name>A0A2K9NBX6_9PROT</name>
<protein>
    <submittedName>
        <fullName evidence="1">Uncharacterized protein</fullName>
    </submittedName>
</protein>